<dbReference type="EnsemblPlants" id="Kaladp0083s0019.1.v1.1">
    <property type="protein sequence ID" value="Kaladp0083s0019.1.v1.1"/>
    <property type="gene ID" value="Kaladp0083s0019.v1.1"/>
</dbReference>
<dbReference type="Proteomes" id="UP000594263">
    <property type="component" value="Unplaced"/>
</dbReference>
<evidence type="ECO:0000256" key="2">
    <source>
        <dbReference type="SAM" id="Phobius"/>
    </source>
</evidence>
<sequence>MVAHAIKGSRFESRGAKAYGKMLIVAFGLAVLGVMVLHKLREKRILNLILEQKDQQLSSLHLLLQRELDVNKENSKKLEDMKPRLHMLRIQKMELNDDIKVVQSAVEDRNGENRMLRNKITEILKDKDAEIDLLKRGTDEEGAKVWSASNDHPSKALLNATAGDQTLAQINKAGEVDLKSDTKARILEAAQVQIKQKVNNHEVEGLISQPQRKDSTNSDKRDEHQQSTENGNDDEVSRAGMKSQVHRKSQQGTELRGNEKHHSLSRTKEKRWRVIARNRRLERVTEMRGRKVAPGEPSERFVARGKDHLDQPKHEEVQDSQVNIKNDLQEMEKTVDKENSQVGQSSTLKKDDKENSEVGTQEVLPIDGRLKPTFIQLAPNSTESLGLTLQNHIDPGHINQGNPTAQKTEDTNSSNYSETSACKVEVGDKDSGASDESKIEEVRHDLKENTEDSDTTHTEMVNDVLDHQLTLHIENSYSSNDSQTDDAHGDVILRKGKEHGLQEFEAETGGSNTEGNVSGSSDSEIEQHQAI</sequence>
<feature type="compositionally biased region" description="Basic and acidic residues" evidence="1">
    <location>
        <begin position="425"/>
        <end position="457"/>
    </location>
</feature>
<name>A0A7N0UT01_KALFE</name>
<keyword evidence="4" id="KW-1185">Reference proteome</keyword>
<keyword evidence="2" id="KW-0472">Membrane</keyword>
<feature type="compositionally biased region" description="Basic residues" evidence="1">
    <location>
        <begin position="263"/>
        <end position="272"/>
    </location>
</feature>
<feature type="region of interest" description="Disordered" evidence="1">
    <location>
        <begin position="476"/>
        <end position="531"/>
    </location>
</feature>
<feature type="region of interest" description="Disordered" evidence="1">
    <location>
        <begin position="201"/>
        <end position="272"/>
    </location>
</feature>
<dbReference type="Gramene" id="Kaladp0083s0019.1.v1.1">
    <property type="protein sequence ID" value="Kaladp0083s0019.1.v1.1"/>
    <property type="gene ID" value="Kaladp0083s0019.v1.1"/>
</dbReference>
<feature type="compositionally biased region" description="Basic and acidic residues" evidence="1">
    <location>
        <begin position="327"/>
        <end position="339"/>
    </location>
</feature>
<evidence type="ECO:0000256" key="1">
    <source>
        <dbReference type="SAM" id="MobiDB-lite"/>
    </source>
</evidence>
<feature type="compositionally biased region" description="Polar residues" evidence="1">
    <location>
        <begin position="509"/>
        <end position="522"/>
    </location>
</feature>
<evidence type="ECO:0000313" key="3">
    <source>
        <dbReference type="EnsemblPlants" id="Kaladp0083s0019.1.v1.1"/>
    </source>
</evidence>
<evidence type="ECO:0000313" key="4">
    <source>
        <dbReference type="Proteomes" id="UP000594263"/>
    </source>
</evidence>
<feature type="region of interest" description="Disordered" evidence="1">
    <location>
        <begin position="393"/>
        <end position="457"/>
    </location>
</feature>
<feature type="compositionally biased region" description="Polar residues" evidence="1">
    <location>
        <begin position="399"/>
        <end position="420"/>
    </location>
</feature>
<dbReference type="PANTHER" id="PTHR36143:SF4">
    <property type="entry name" value="OS08G0177500 PROTEIN"/>
    <property type="match status" value="1"/>
</dbReference>
<feature type="compositionally biased region" description="Basic and acidic residues" evidence="1">
    <location>
        <begin position="485"/>
        <end position="502"/>
    </location>
</feature>
<feature type="compositionally biased region" description="Basic and acidic residues" evidence="1">
    <location>
        <begin position="211"/>
        <end position="226"/>
    </location>
</feature>
<protein>
    <submittedName>
        <fullName evidence="3">Uncharacterized protein</fullName>
    </submittedName>
</protein>
<organism evidence="3 4">
    <name type="scientific">Kalanchoe fedtschenkoi</name>
    <name type="common">Lavender scallops</name>
    <name type="synonym">South American air plant</name>
    <dbReference type="NCBI Taxonomy" id="63787"/>
    <lineage>
        <taxon>Eukaryota</taxon>
        <taxon>Viridiplantae</taxon>
        <taxon>Streptophyta</taxon>
        <taxon>Embryophyta</taxon>
        <taxon>Tracheophyta</taxon>
        <taxon>Spermatophyta</taxon>
        <taxon>Magnoliopsida</taxon>
        <taxon>eudicotyledons</taxon>
        <taxon>Gunneridae</taxon>
        <taxon>Pentapetalae</taxon>
        <taxon>Saxifragales</taxon>
        <taxon>Crassulaceae</taxon>
        <taxon>Kalanchoe</taxon>
    </lineage>
</organism>
<dbReference type="OMA" id="FRERRIC"/>
<reference evidence="3" key="1">
    <citation type="submission" date="2021-01" db="UniProtKB">
        <authorList>
            <consortium name="EnsemblPlants"/>
        </authorList>
    </citation>
    <scope>IDENTIFICATION</scope>
</reference>
<dbReference type="PANTHER" id="PTHR36143">
    <property type="entry name" value="OS08G0177500 PROTEIN"/>
    <property type="match status" value="1"/>
</dbReference>
<dbReference type="AlphaFoldDB" id="A0A7N0UT01"/>
<feature type="compositionally biased region" description="Basic and acidic residues" evidence="1">
    <location>
        <begin position="297"/>
        <end position="317"/>
    </location>
</feature>
<proteinExistence type="predicted"/>
<keyword evidence="2" id="KW-0812">Transmembrane</keyword>
<accession>A0A7N0UT01</accession>
<feature type="region of interest" description="Disordered" evidence="1">
    <location>
        <begin position="285"/>
        <end position="361"/>
    </location>
</feature>
<keyword evidence="2" id="KW-1133">Transmembrane helix</keyword>
<feature type="transmembrane region" description="Helical" evidence="2">
    <location>
        <begin position="18"/>
        <end position="37"/>
    </location>
</feature>